<proteinExistence type="inferred from homology"/>
<evidence type="ECO:0000256" key="9">
    <source>
        <dbReference type="PROSITE-ProRule" id="PRU01360"/>
    </source>
</evidence>
<dbReference type="PANTHER" id="PTHR30442:SF0">
    <property type="entry name" value="FE(3+) DICITRATE TRANSPORT PROTEIN FECA"/>
    <property type="match status" value="1"/>
</dbReference>
<evidence type="ECO:0000256" key="4">
    <source>
        <dbReference type="ARBA" id="ARBA00022692"/>
    </source>
</evidence>
<evidence type="ECO:0000256" key="7">
    <source>
        <dbReference type="ARBA" id="ARBA00023136"/>
    </source>
</evidence>
<comment type="subcellular location">
    <subcellularLocation>
        <location evidence="1 9">Cell outer membrane</location>
        <topology evidence="1 9">Multi-pass membrane protein</topology>
    </subcellularLocation>
</comment>
<reference evidence="15 16" key="1">
    <citation type="journal article" date="2010" name="Int. J. Syst. Evol. Microbiol.">
        <title>Sphingopyxis bauzanensis sp. nov., a psychrophilic bacterium isolated from soil.</title>
        <authorList>
            <person name="Zhang D.C."/>
            <person name="Liu H.C."/>
            <person name="Xin Y.H."/>
            <person name="Zhou Y.G."/>
            <person name="Schinner F."/>
            <person name="Margesin R."/>
        </authorList>
    </citation>
    <scope>NUCLEOTIDE SEQUENCE [LARGE SCALE GENOMIC DNA]</scope>
    <source>
        <strain evidence="15 16">DSM 22271</strain>
    </source>
</reference>
<gene>
    <name evidence="15" type="ORF">CDQ92_14660</name>
</gene>
<sequence length="752" mass="80281">MPTRMSVSCCALLIAGLSSPTAMAETAAVVDAGSGQIIDSIVVTGSKSDTLDIGGSVQRLDTADLQRFSYGDINRVLRQIPGVYLQEEEGFGLRPNIGIRGSGTDRNGRITVMEDGVLIAPAPYSAPAAYYFPRPARIAAVEVAKGPAAIKYGPMTVGGALNLFSTPIPDVAAGTLAGKAELLIGNHDGRRAHGWAGGWASLGAGMEIGALAEGLYEHSSGFKTLDIGGDTGFEITDWTLKLGLRSVDGRHALEFKYQNYDETSNETYLGLTLAEFAVSPNRRYNGSQVDVMDVAHTTYQFSHRFDITPNINLTTVAYRTDTARAWYKLNDVRNSANTGWVTIGSVLDNPVANPLQMADLIGANGFTGRAGALRVRNNNRVYQATGVQSVLTARFGTGGVAHTLELSARYHEDDEDRLQQDDRYQMVNSRMMLTTAGAPGGQDNRIGDAKAWAFFIRDTIDAGNVTIVPGLRYEAIDLRQTRWALTDPARSGATTVAKSNVDVFIPGISATWRPAENVRIVAGAHRGFASPGPGSTIDPETSWNYEAGVKLGNEAWRTEVIGFFNDYTNLVGTCTASTGGDCNIGDQFAGGEVDVKGVEITAGRTFGRIANDGFELPVSLAYTVTDAQFKTSFASGYEPWGTVTAGDRLPYLPRHQMTVNAGLALKAARLNATLNWVGKARATAGRGAIVPADRIDDRVLIDLSAEVDLLPKVSLFGSVQNLFDVTYNAAFSPAGARPGAPRLALGGIRARF</sequence>
<keyword evidence="16" id="KW-1185">Reference proteome</keyword>
<evidence type="ECO:0000256" key="3">
    <source>
        <dbReference type="ARBA" id="ARBA00022452"/>
    </source>
</evidence>
<evidence type="ECO:0000256" key="10">
    <source>
        <dbReference type="PROSITE-ProRule" id="PRU10143"/>
    </source>
</evidence>
<evidence type="ECO:0000256" key="12">
    <source>
        <dbReference type="SAM" id="SignalP"/>
    </source>
</evidence>
<dbReference type="OrthoDB" id="9760333at2"/>
<dbReference type="AlphaFoldDB" id="A0A246JTM5"/>
<dbReference type="Pfam" id="PF00593">
    <property type="entry name" value="TonB_dep_Rec_b-barrel"/>
    <property type="match status" value="1"/>
</dbReference>
<evidence type="ECO:0000256" key="8">
    <source>
        <dbReference type="ARBA" id="ARBA00023237"/>
    </source>
</evidence>
<dbReference type="PROSITE" id="PS00430">
    <property type="entry name" value="TONB_DEPENDENT_REC_1"/>
    <property type="match status" value="1"/>
</dbReference>
<evidence type="ECO:0000256" key="6">
    <source>
        <dbReference type="ARBA" id="ARBA00023077"/>
    </source>
</evidence>
<dbReference type="EMBL" id="NISK01000003">
    <property type="protein sequence ID" value="OWQ96186.1"/>
    <property type="molecule type" value="Genomic_DNA"/>
</dbReference>
<dbReference type="GO" id="GO:0009279">
    <property type="term" value="C:cell outer membrane"/>
    <property type="evidence" value="ECO:0007669"/>
    <property type="project" value="UniProtKB-SubCell"/>
</dbReference>
<comment type="caution">
    <text evidence="15">The sequence shown here is derived from an EMBL/GenBank/DDBJ whole genome shotgun (WGS) entry which is preliminary data.</text>
</comment>
<dbReference type="InterPro" id="IPR036942">
    <property type="entry name" value="Beta-barrel_TonB_sf"/>
</dbReference>
<keyword evidence="3 9" id="KW-1134">Transmembrane beta strand</keyword>
<dbReference type="Pfam" id="PF07715">
    <property type="entry name" value="Plug"/>
    <property type="match status" value="1"/>
</dbReference>
<keyword evidence="6 10" id="KW-0798">TonB box</keyword>
<dbReference type="PANTHER" id="PTHR30442">
    <property type="entry name" value="IRON III DICITRATE TRANSPORT PROTEIN FECA"/>
    <property type="match status" value="1"/>
</dbReference>
<dbReference type="InterPro" id="IPR010916">
    <property type="entry name" value="TonB_box_CS"/>
</dbReference>
<evidence type="ECO:0000259" key="14">
    <source>
        <dbReference type="Pfam" id="PF07715"/>
    </source>
</evidence>
<feature type="domain" description="TonB-dependent receptor-like beta-barrel" evidence="13">
    <location>
        <begin position="238"/>
        <end position="722"/>
    </location>
</feature>
<evidence type="ECO:0000256" key="1">
    <source>
        <dbReference type="ARBA" id="ARBA00004571"/>
    </source>
</evidence>
<feature type="chain" id="PRO_5012964560" evidence="12">
    <location>
        <begin position="25"/>
        <end position="752"/>
    </location>
</feature>
<dbReference type="InterPro" id="IPR012910">
    <property type="entry name" value="Plug_dom"/>
</dbReference>
<feature type="signal peptide" evidence="12">
    <location>
        <begin position="1"/>
        <end position="24"/>
    </location>
</feature>
<keyword evidence="8 9" id="KW-0998">Cell outer membrane</keyword>
<dbReference type="PROSITE" id="PS52016">
    <property type="entry name" value="TONB_DEPENDENT_REC_3"/>
    <property type="match status" value="1"/>
</dbReference>
<organism evidence="15 16">
    <name type="scientific">Sphingopyxis bauzanensis</name>
    <dbReference type="NCBI Taxonomy" id="651663"/>
    <lineage>
        <taxon>Bacteria</taxon>
        <taxon>Pseudomonadati</taxon>
        <taxon>Pseudomonadota</taxon>
        <taxon>Alphaproteobacteria</taxon>
        <taxon>Sphingomonadales</taxon>
        <taxon>Sphingomonadaceae</taxon>
        <taxon>Sphingopyxis</taxon>
    </lineage>
</organism>
<dbReference type="GO" id="GO:0033214">
    <property type="term" value="P:siderophore-iron import into cell"/>
    <property type="evidence" value="ECO:0007669"/>
    <property type="project" value="TreeGrafter"/>
</dbReference>
<evidence type="ECO:0000256" key="5">
    <source>
        <dbReference type="ARBA" id="ARBA00022729"/>
    </source>
</evidence>
<keyword evidence="2 9" id="KW-0813">Transport</keyword>
<keyword evidence="5 12" id="KW-0732">Signal</keyword>
<name>A0A246JTM5_9SPHN</name>
<protein>
    <submittedName>
        <fullName evidence="15">Ligand-gated channel</fullName>
    </submittedName>
</protein>
<comment type="similarity">
    <text evidence="9 11">Belongs to the TonB-dependent receptor family.</text>
</comment>
<dbReference type="SUPFAM" id="SSF56935">
    <property type="entry name" value="Porins"/>
    <property type="match status" value="1"/>
</dbReference>
<feature type="domain" description="TonB-dependent receptor plug" evidence="14">
    <location>
        <begin position="51"/>
        <end position="160"/>
    </location>
</feature>
<dbReference type="Proteomes" id="UP000197361">
    <property type="component" value="Unassembled WGS sequence"/>
</dbReference>
<dbReference type="InterPro" id="IPR039426">
    <property type="entry name" value="TonB-dep_rcpt-like"/>
</dbReference>
<keyword evidence="7 9" id="KW-0472">Membrane</keyword>
<dbReference type="InterPro" id="IPR000531">
    <property type="entry name" value="Beta-barrel_TonB"/>
</dbReference>
<accession>A0A246JTM5</accession>
<keyword evidence="4 9" id="KW-0812">Transmembrane</keyword>
<evidence type="ECO:0000259" key="13">
    <source>
        <dbReference type="Pfam" id="PF00593"/>
    </source>
</evidence>
<dbReference type="Gene3D" id="2.170.130.10">
    <property type="entry name" value="TonB-dependent receptor, plug domain"/>
    <property type="match status" value="1"/>
</dbReference>
<feature type="short sequence motif" description="TonB box" evidence="10">
    <location>
        <begin position="40"/>
        <end position="46"/>
    </location>
</feature>
<evidence type="ECO:0000256" key="2">
    <source>
        <dbReference type="ARBA" id="ARBA00022448"/>
    </source>
</evidence>
<evidence type="ECO:0000256" key="11">
    <source>
        <dbReference type="RuleBase" id="RU003357"/>
    </source>
</evidence>
<dbReference type="Gene3D" id="2.40.170.20">
    <property type="entry name" value="TonB-dependent receptor, beta-barrel domain"/>
    <property type="match status" value="1"/>
</dbReference>
<dbReference type="InterPro" id="IPR037066">
    <property type="entry name" value="Plug_dom_sf"/>
</dbReference>
<evidence type="ECO:0000313" key="15">
    <source>
        <dbReference type="EMBL" id="OWQ96186.1"/>
    </source>
</evidence>
<evidence type="ECO:0000313" key="16">
    <source>
        <dbReference type="Proteomes" id="UP000197361"/>
    </source>
</evidence>